<keyword evidence="1" id="KW-0812">Transmembrane</keyword>
<keyword evidence="1" id="KW-0472">Membrane</keyword>
<sequence length="40" mass="4745">DLDWNREREEWLAYSSQFVFAAIFLMVLVGGALLERIKEE</sequence>
<dbReference type="AlphaFoldDB" id="X0TVQ7"/>
<proteinExistence type="predicted"/>
<reference evidence="2" key="1">
    <citation type="journal article" date="2014" name="Front. Microbiol.">
        <title>High frequency of phylogenetically diverse reductive dehalogenase-homologous genes in deep subseafloor sedimentary metagenomes.</title>
        <authorList>
            <person name="Kawai M."/>
            <person name="Futagami T."/>
            <person name="Toyoda A."/>
            <person name="Takaki Y."/>
            <person name="Nishi S."/>
            <person name="Hori S."/>
            <person name="Arai W."/>
            <person name="Tsubouchi T."/>
            <person name="Morono Y."/>
            <person name="Uchiyama I."/>
            <person name="Ito T."/>
            <person name="Fujiyama A."/>
            <person name="Inagaki F."/>
            <person name="Takami H."/>
        </authorList>
    </citation>
    <scope>NUCLEOTIDE SEQUENCE</scope>
    <source>
        <strain evidence="2">Expedition CK06-06</strain>
    </source>
</reference>
<organism evidence="2">
    <name type="scientific">marine sediment metagenome</name>
    <dbReference type="NCBI Taxonomy" id="412755"/>
    <lineage>
        <taxon>unclassified sequences</taxon>
        <taxon>metagenomes</taxon>
        <taxon>ecological metagenomes</taxon>
    </lineage>
</organism>
<accession>X0TVQ7</accession>
<dbReference type="EMBL" id="BARS01014837">
    <property type="protein sequence ID" value="GAF97334.1"/>
    <property type="molecule type" value="Genomic_DNA"/>
</dbReference>
<gene>
    <name evidence="2" type="ORF">S01H1_24662</name>
</gene>
<evidence type="ECO:0000313" key="2">
    <source>
        <dbReference type="EMBL" id="GAF97334.1"/>
    </source>
</evidence>
<keyword evidence="1" id="KW-1133">Transmembrane helix</keyword>
<feature type="non-terminal residue" evidence="2">
    <location>
        <position position="1"/>
    </location>
</feature>
<feature type="transmembrane region" description="Helical" evidence="1">
    <location>
        <begin position="12"/>
        <end position="34"/>
    </location>
</feature>
<comment type="caution">
    <text evidence="2">The sequence shown here is derived from an EMBL/GenBank/DDBJ whole genome shotgun (WGS) entry which is preliminary data.</text>
</comment>
<evidence type="ECO:0000256" key="1">
    <source>
        <dbReference type="SAM" id="Phobius"/>
    </source>
</evidence>
<name>X0TVQ7_9ZZZZ</name>
<protein>
    <submittedName>
        <fullName evidence="2">Uncharacterized protein</fullName>
    </submittedName>
</protein>